<keyword evidence="4" id="KW-0460">Magnesium</keyword>
<dbReference type="AlphaFoldDB" id="A0A832LY02"/>
<dbReference type="InterPro" id="IPR003029">
    <property type="entry name" value="S1_domain"/>
</dbReference>
<feature type="domain" description="S1 motif" evidence="6">
    <location>
        <begin position="38"/>
        <end position="118"/>
    </location>
</feature>
<dbReference type="GO" id="GO:0016787">
    <property type="term" value="F:hydrolase activity"/>
    <property type="evidence" value="ECO:0007669"/>
    <property type="project" value="UniProtKB-KW"/>
</dbReference>
<dbReference type="NCBIfam" id="TIGR00757">
    <property type="entry name" value="RNaseEG"/>
    <property type="match status" value="1"/>
</dbReference>
<comment type="caution">
    <text evidence="7">The sequence shown here is derived from an EMBL/GenBank/DDBJ whole genome shotgun (WGS) entry which is preliminary data.</text>
</comment>
<evidence type="ECO:0000259" key="6">
    <source>
        <dbReference type="PROSITE" id="PS50126"/>
    </source>
</evidence>
<comment type="cofactor">
    <cofactor evidence="1">
        <name>Mg(2+)</name>
        <dbReference type="ChEBI" id="CHEBI:18420"/>
    </cofactor>
</comment>
<dbReference type="Gene3D" id="2.40.50.140">
    <property type="entry name" value="Nucleic acid-binding proteins"/>
    <property type="match status" value="1"/>
</dbReference>
<keyword evidence="3" id="KW-0378">Hydrolase</keyword>
<organism evidence="7">
    <name type="scientific">Caldimicrobium thiodismutans</name>
    <dbReference type="NCBI Taxonomy" id="1653476"/>
    <lineage>
        <taxon>Bacteria</taxon>
        <taxon>Pseudomonadati</taxon>
        <taxon>Thermodesulfobacteriota</taxon>
        <taxon>Thermodesulfobacteria</taxon>
        <taxon>Thermodesulfobacteriales</taxon>
        <taxon>Thermodesulfobacteriaceae</taxon>
        <taxon>Caldimicrobium</taxon>
    </lineage>
</organism>
<dbReference type="GO" id="GO:0006364">
    <property type="term" value="P:rRNA processing"/>
    <property type="evidence" value="ECO:0007669"/>
    <property type="project" value="TreeGrafter"/>
</dbReference>
<dbReference type="SUPFAM" id="SSF50249">
    <property type="entry name" value="Nucleic acid-binding proteins"/>
    <property type="match status" value="1"/>
</dbReference>
<dbReference type="SMART" id="SM00316">
    <property type="entry name" value="S1"/>
    <property type="match status" value="1"/>
</dbReference>
<evidence type="ECO:0000256" key="5">
    <source>
        <dbReference type="ARBA" id="ARBA00022884"/>
    </source>
</evidence>
<evidence type="ECO:0000256" key="1">
    <source>
        <dbReference type="ARBA" id="ARBA00001946"/>
    </source>
</evidence>
<dbReference type="EMBL" id="DSZU01000123">
    <property type="protein sequence ID" value="HGV55780.1"/>
    <property type="molecule type" value="Genomic_DNA"/>
</dbReference>
<dbReference type="Pfam" id="PF10150">
    <property type="entry name" value="RNase_E_G"/>
    <property type="match status" value="1"/>
</dbReference>
<dbReference type="PROSITE" id="PS50126">
    <property type="entry name" value="S1"/>
    <property type="match status" value="1"/>
</dbReference>
<evidence type="ECO:0000313" key="7">
    <source>
        <dbReference type="EMBL" id="HGV55780.1"/>
    </source>
</evidence>
<evidence type="ECO:0000256" key="3">
    <source>
        <dbReference type="ARBA" id="ARBA00022801"/>
    </source>
</evidence>
<dbReference type="GO" id="GO:0046872">
    <property type="term" value="F:metal ion binding"/>
    <property type="evidence" value="ECO:0007669"/>
    <property type="project" value="UniProtKB-KW"/>
</dbReference>
<dbReference type="PANTHER" id="PTHR30001:SF0">
    <property type="entry name" value="RIBONUCLEASE G"/>
    <property type="match status" value="1"/>
</dbReference>
<evidence type="ECO:0000256" key="4">
    <source>
        <dbReference type="ARBA" id="ARBA00022842"/>
    </source>
</evidence>
<dbReference type="InterPro" id="IPR012340">
    <property type="entry name" value="NA-bd_OB-fold"/>
</dbReference>
<dbReference type="PANTHER" id="PTHR30001">
    <property type="entry name" value="RIBONUCLEASE"/>
    <property type="match status" value="1"/>
</dbReference>
<protein>
    <submittedName>
        <fullName evidence="7">Rne/Rng family ribonuclease</fullName>
    </submittedName>
</protein>
<gene>
    <name evidence="7" type="ORF">ENT73_06865</name>
</gene>
<reference evidence="7" key="1">
    <citation type="journal article" date="2020" name="mSystems">
        <title>Genome- and Community-Level Interaction Insights into Carbon Utilization and Element Cycling Functions of Hydrothermarchaeota in Hydrothermal Sediment.</title>
        <authorList>
            <person name="Zhou Z."/>
            <person name="Liu Y."/>
            <person name="Xu W."/>
            <person name="Pan J."/>
            <person name="Luo Z.H."/>
            <person name="Li M."/>
        </authorList>
    </citation>
    <scope>NUCLEOTIDE SEQUENCE [LARGE SCALE GENOMIC DNA]</scope>
    <source>
        <strain evidence="7">SpSt-605</strain>
    </source>
</reference>
<keyword evidence="5" id="KW-0694">RNA-binding</keyword>
<keyword evidence="2" id="KW-0479">Metal-binding</keyword>
<dbReference type="Gene3D" id="3.40.1260.20">
    <property type="entry name" value="Ribonuclease E, catalytic domain"/>
    <property type="match status" value="1"/>
</dbReference>
<dbReference type="InterPro" id="IPR019307">
    <property type="entry name" value="RNA-bd_AU-1/RNase_E/G"/>
</dbReference>
<evidence type="ECO:0000256" key="2">
    <source>
        <dbReference type="ARBA" id="ARBA00022723"/>
    </source>
</evidence>
<dbReference type="GO" id="GO:0005737">
    <property type="term" value="C:cytoplasm"/>
    <property type="evidence" value="ECO:0007669"/>
    <property type="project" value="TreeGrafter"/>
</dbReference>
<name>A0A832LY02_9BACT</name>
<dbReference type="GO" id="GO:0004540">
    <property type="term" value="F:RNA nuclease activity"/>
    <property type="evidence" value="ECO:0007669"/>
    <property type="project" value="InterPro"/>
</dbReference>
<proteinExistence type="predicted"/>
<sequence length="501" mass="57496">MGKLLISYTPFEIRVGLVEDQSLVEFNIERPSEKSLVGNIYKGKVVKIVPGINSAFLDLGLERTAFLFGDDLVPSGDIEWGREVAPSNLQEILKEGQEILVQVTKEPLGQKGARVSTNLTLPGHYLVFLPYFQHVGISRKIKDEAARKTLREIVERLRPPDTGWIIRTAALEADEESLKREMEFLLCLWEEIKEKSKKVKAPSLVYEELNIAFRAIRDLFTKEISSIVVDDKEFYQKLHDFLERYFPEFLPALELYEGKEDLFYVQGFQVDVKKLLARKIWLKSGGFIVIEPCEAFTAIDVNTGRYLGEGELEETVLKINLEAAQEIAYQLRLRNVGGLVVIDFIDMEDPKHQELVLETLKNALKKDKAKHSFLPITAFGLLQMTRERRRDSLYELFYETCPLCGGEGKIKSKRTIFYEILRRILKMGPHLKNKKLEIEVHPSLTEIIGEEIYYLEDLEKKFNFKAILKSNRELLPWEYKFHLLASSKGAKGAEISSSISG</sequence>
<dbReference type="GO" id="GO:0003723">
    <property type="term" value="F:RNA binding"/>
    <property type="evidence" value="ECO:0007669"/>
    <property type="project" value="UniProtKB-KW"/>
</dbReference>
<accession>A0A832LY02</accession>
<dbReference type="InterPro" id="IPR004659">
    <property type="entry name" value="RNase_E/G"/>
</dbReference>
<dbReference type="CDD" id="cd04453">
    <property type="entry name" value="S1_RNase_E"/>
    <property type="match status" value="1"/>
</dbReference>